<sequence>MFSTWLVSRARERDGSCGGYGGMDVDNEGQNDGDEGHDVGGGHRWRRGTEWRSAEYERTRAAKRRARNGGLIGGLMAERYEIQRVAKGVIDTETETMRFCGMVHRKGAVELRRRPPIR</sequence>
<comment type="caution">
    <text evidence="2">The sequence shown here is derived from an EMBL/GenBank/DDBJ whole genome shotgun (WGS) entry which is preliminary data.</text>
</comment>
<name>A0AAD7N2R7_9AGAR</name>
<reference evidence="2" key="1">
    <citation type="submission" date="2023-03" db="EMBL/GenBank/DDBJ databases">
        <title>Massive genome expansion in bonnet fungi (Mycena s.s.) driven by repeated elements and novel gene families across ecological guilds.</title>
        <authorList>
            <consortium name="Lawrence Berkeley National Laboratory"/>
            <person name="Harder C.B."/>
            <person name="Miyauchi S."/>
            <person name="Viragh M."/>
            <person name="Kuo A."/>
            <person name="Thoen E."/>
            <person name="Andreopoulos B."/>
            <person name="Lu D."/>
            <person name="Skrede I."/>
            <person name="Drula E."/>
            <person name="Henrissat B."/>
            <person name="Morin E."/>
            <person name="Kohler A."/>
            <person name="Barry K."/>
            <person name="LaButti K."/>
            <person name="Morin E."/>
            <person name="Salamov A."/>
            <person name="Lipzen A."/>
            <person name="Mereny Z."/>
            <person name="Hegedus B."/>
            <person name="Baldrian P."/>
            <person name="Stursova M."/>
            <person name="Weitz H."/>
            <person name="Taylor A."/>
            <person name="Grigoriev I.V."/>
            <person name="Nagy L.G."/>
            <person name="Martin F."/>
            <person name="Kauserud H."/>
        </authorList>
    </citation>
    <scope>NUCLEOTIDE SEQUENCE</scope>
    <source>
        <strain evidence="2">CBHHK182m</strain>
    </source>
</reference>
<feature type="region of interest" description="Disordered" evidence="1">
    <location>
        <begin position="12"/>
        <end position="46"/>
    </location>
</feature>
<gene>
    <name evidence="2" type="ORF">B0H16DRAFT_1464283</name>
</gene>
<accession>A0AAD7N2R7</accession>
<proteinExistence type="predicted"/>
<organism evidence="2 3">
    <name type="scientific">Mycena metata</name>
    <dbReference type="NCBI Taxonomy" id="1033252"/>
    <lineage>
        <taxon>Eukaryota</taxon>
        <taxon>Fungi</taxon>
        <taxon>Dikarya</taxon>
        <taxon>Basidiomycota</taxon>
        <taxon>Agaricomycotina</taxon>
        <taxon>Agaricomycetes</taxon>
        <taxon>Agaricomycetidae</taxon>
        <taxon>Agaricales</taxon>
        <taxon>Marasmiineae</taxon>
        <taxon>Mycenaceae</taxon>
        <taxon>Mycena</taxon>
    </lineage>
</organism>
<keyword evidence="3" id="KW-1185">Reference proteome</keyword>
<feature type="compositionally biased region" description="Basic and acidic residues" evidence="1">
    <location>
        <begin position="34"/>
        <end position="46"/>
    </location>
</feature>
<dbReference type="Proteomes" id="UP001215598">
    <property type="component" value="Unassembled WGS sequence"/>
</dbReference>
<evidence type="ECO:0000313" key="3">
    <source>
        <dbReference type="Proteomes" id="UP001215598"/>
    </source>
</evidence>
<evidence type="ECO:0000313" key="2">
    <source>
        <dbReference type="EMBL" id="KAJ7741843.1"/>
    </source>
</evidence>
<dbReference type="AlphaFoldDB" id="A0AAD7N2R7"/>
<evidence type="ECO:0000256" key="1">
    <source>
        <dbReference type="SAM" id="MobiDB-lite"/>
    </source>
</evidence>
<protein>
    <submittedName>
        <fullName evidence="2">Uncharacterized protein</fullName>
    </submittedName>
</protein>
<dbReference type="EMBL" id="JARKIB010000097">
    <property type="protein sequence ID" value="KAJ7741843.1"/>
    <property type="molecule type" value="Genomic_DNA"/>
</dbReference>